<sequence length="564" mass="66338">MKFQDYEYRRPVREEVESQFNALLLNFANAESFEAQNEAMKEISRLRNDVDTMFNLCSIRHTIDTTDEFYQAEQDYMDEFQPVMQGMTTKFYKALVDSKFRNQLEDKWGKQLFSLAEAQLKTFSDEIVEDLQQENKLASEYTKLVASAKILFDGEERTLAQLTPYVESKDRNVRKEANEARFGFFKEHEDKFDEIYDKLVKVRTMIAKKLGFSNFVELAYLRLARTDYNADMVKTFRDQVHQFIVPLASKLYERQRERIGVDALKFYDEAFKFQTGNATPKGSPEWIIENGKKMYEELSPETHEFFTYMIKNNLMDLEAKKGKASGGYCSILANYGSPYIFSNFNGTSGDIDVLTHEAGHAFQVYSSRNYEVPEYYFPTYEACEIHSMSMEFFTWPWMEYFFKEETDKYKFSHLSDALLFLPYGVAVDEFQHFVYENPDVTPQERKQAWSNVERKYLPQRDYDGNKYLENGGFWQRQSHIYNTAFYYIDYTLAQICAFQFWKRSREEKEAAWNDYLHICSIGGSKSFTDIVKEANLLSPFEDGCVQSVVGVIDEWLNSVDDKAL</sequence>
<accession>A0ABW4M077</accession>
<dbReference type="GO" id="GO:0016787">
    <property type="term" value="F:hydrolase activity"/>
    <property type="evidence" value="ECO:0007669"/>
    <property type="project" value="UniProtKB-KW"/>
</dbReference>
<reference evidence="2" key="1">
    <citation type="journal article" date="2019" name="Int. J. Syst. Evol. Microbiol.">
        <title>The Global Catalogue of Microorganisms (GCM) 10K type strain sequencing project: providing services to taxonomists for standard genome sequencing and annotation.</title>
        <authorList>
            <consortium name="The Broad Institute Genomics Platform"/>
            <consortium name="The Broad Institute Genome Sequencing Center for Infectious Disease"/>
            <person name="Wu L."/>
            <person name="Ma J."/>
        </authorList>
    </citation>
    <scope>NUCLEOTIDE SEQUENCE [LARGE SCALE GENOMIC DNA]</scope>
    <source>
        <strain evidence="2">CCUG 49339</strain>
    </source>
</reference>
<dbReference type="SUPFAM" id="SSF55486">
    <property type="entry name" value="Metalloproteases ('zincins'), catalytic domain"/>
    <property type="match status" value="1"/>
</dbReference>
<name>A0ABW4M077_9BACI</name>
<keyword evidence="1" id="KW-0378">Hydrolase</keyword>
<dbReference type="Proteomes" id="UP001597214">
    <property type="component" value="Unassembled WGS sequence"/>
</dbReference>
<evidence type="ECO:0000313" key="2">
    <source>
        <dbReference type="Proteomes" id="UP001597214"/>
    </source>
</evidence>
<dbReference type="PANTHER" id="PTHR11804">
    <property type="entry name" value="PROTEASE M3 THIMET OLIGOPEPTIDASE-RELATED"/>
    <property type="match status" value="1"/>
</dbReference>
<dbReference type="NCBIfam" id="TIGR02289">
    <property type="entry name" value="M3_not_pepF"/>
    <property type="match status" value="1"/>
</dbReference>
<comment type="caution">
    <text evidence="1">The sequence shown here is derived from an EMBL/GenBank/DDBJ whole genome shotgun (WGS) entry which is preliminary data.</text>
</comment>
<keyword evidence="2" id="KW-1185">Reference proteome</keyword>
<dbReference type="EC" id="3.4.-.-" evidence="1"/>
<evidence type="ECO:0000313" key="1">
    <source>
        <dbReference type="EMBL" id="MFD1739825.1"/>
    </source>
</evidence>
<dbReference type="CDD" id="cd09606">
    <property type="entry name" value="M3B_PepF"/>
    <property type="match status" value="1"/>
</dbReference>
<dbReference type="EMBL" id="JBHUEM010000060">
    <property type="protein sequence ID" value="MFD1739825.1"/>
    <property type="molecule type" value="Genomic_DNA"/>
</dbReference>
<gene>
    <name evidence="1" type="ORF">ACFSCX_25500</name>
</gene>
<dbReference type="RefSeq" id="WP_377931090.1">
    <property type="nucleotide sequence ID" value="NZ_JBHUEM010000060.1"/>
</dbReference>
<organism evidence="1 2">
    <name type="scientific">Bacillus salitolerans</name>
    <dbReference type="NCBI Taxonomy" id="1437434"/>
    <lineage>
        <taxon>Bacteria</taxon>
        <taxon>Bacillati</taxon>
        <taxon>Bacillota</taxon>
        <taxon>Bacilli</taxon>
        <taxon>Bacillales</taxon>
        <taxon>Bacillaceae</taxon>
        <taxon>Bacillus</taxon>
    </lineage>
</organism>
<dbReference type="InterPro" id="IPR011976">
    <property type="entry name" value="Pept_M3B_oligopep-rel"/>
</dbReference>
<dbReference type="PANTHER" id="PTHR11804:SF28">
    <property type="entry name" value="OLIGOENDOPEPTIDASE F"/>
    <property type="match status" value="1"/>
</dbReference>
<protein>
    <submittedName>
        <fullName evidence="1">M3 family oligoendopeptidase</fullName>
        <ecNumber evidence="1">3.4.-.-</ecNumber>
    </submittedName>
</protein>
<dbReference type="InterPro" id="IPR045090">
    <property type="entry name" value="Pept_M3A_M3B"/>
</dbReference>
<dbReference type="Gene3D" id="1.10.1370.30">
    <property type="match status" value="1"/>
</dbReference>
<proteinExistence type="predicted"/>